<dbReference type="RefSeq" id="WP_077336231.1">
    <property type="nucleotide sequence ID" value="NZ_FULE01000031.1"/>
</dbReference>
<evidence type="ECO:0000313" key="2">
    <source>
        <dbReference type="EMBL" id="SJN57348.1"/>
    </source>
</evidence>
<feature type="transmembrane region" description="Helical" evidence="1">
    <location>
        <begin position="341"/>
        <end position="368"/>
    </location>
</feature>
<keyword evidence="1" id="KW-1133">Transmembrane helix</keyword>
<feature type="transmembrane region" description="Helical" evidence="1">
    <location>
        <begin position="380"/>
        <end position="400"/>
    </location>
</feature>
<keyword evidence="3" id="KW-1185">Reference proteome</keyword>
<protein>
    <submittedName>
        <fullName evidence="2">Uncharacterized protein</fullName>
    </submittedName>
</protein>
<organism evidence="2 3">
    <name type="scientific">Vibrio ruber (strain DSM 16370 / JCM 11486 / BCRC 17186 / CECT 7878 / LMG 23124 / VR1)</name>
    <dbReference type="NCBI Taxonomy" id="1123498"/>
    <lineage>
        <taxon>Bacteria</taxon>
        <taxon>Pseudomonadati</taxon>
        <taxon>Pseudomonadota</taxon>
        <taxon>Gammaproteobacteria</taxon>
        <taxon>Vibrionales</taxon>
        <taxon>Vibrionaceae</taxon>
        <taxon>Vibrio</taxon>
    </lineage>
</organism>
<evidence type="ECO:0000313" key="3">
    <source>
        <dbReference type="Proteomes" id="UP000188276"/>
    </source>
</evidence>
<reference evidence="3" key="1">
    <citation type="submission" date="2017-02" db="EMBL/GenBank/DDBJ databases">
        <authorList>
            <person name="Rodrigo-Torres L."/>
            <person name="Arahal R.D."/>
            <person name="Lucena T."/>
        </authorList>
    </citation>
    <scope>NUCLEOTIDE SEQUENCE [LARGE SCALE GENOMIC DNA]</scope>
    <source>
        <strain evidence="3">CECT 7878</strain>
    </source>
</reference>
<feature type="transmembrane region" description="Helical" evidence="1">
    <location>
        <begin position="6"/>
        <end position="30"/>
    </location>
</feature>
<feature type="transmembrane region" description="Helical" evidence="1">
    <location>
        <begin position="42"/>
        <end position="63"/>
    </location>
</feature>
<gene>
    <name evidence="2" type="ORF">VR7878_02259</name>
</gene>
<evidence type="ECO:0000256" key="1">
    <source>
        <dbReference type="SAM" id="Phobius"/>
    </source>
</evidence>
<keyword evidence="1" id="KW-0812">Transmembrane</keyword>
<feature type="transmembrane region" description="Helical" evidence="1">
    <location>
        <begin position="174"/>
        <end position="190"/>
    </location>
</feature>
<dbReference type="OrthoDB" id="9836571at2"/>
<dbReference type="AlphaFoldDB" id="A0A1R4LLL1"/>
<feature type="transmembrane region" description="Helical" evidence="1">
    <location>
        <begin position="196"/>
        <end position="213"/>
    </location>
</feature>
<name>A0A1R4LLL1_VIBR1</name>
<feature type="transmembrane region" description="Helical" evidence="1">
    <location>
        <begin position="148"/>
        <end position="167"/>
    </location>
</feature>
<keyword evidence="1" id="KW-0472">Membrane</keyword>
<dbReference type="EMBL" id="FULE01000031">
    <property type="protein sequence ID" value="SJN57348.1"/>
    <property type="molecule type" value="Genomic_DNA"/>
</dbReference>
<feature type="transmembrane region" description="Helical" evidence="1">
    <location>
        <begin position="406"/>
        <end position="423"/>
    </location>
</feature>
<feature type="transmembrane region" description="Helical" evidence="1">
    <location>
        <begin position="225"/>
        <end position="242"/>
    </location>
</feature>
<dbReference type="Proteomes" id="UP000188276">
    <property type="component" value="Unassembled WGS sequence"/>
</dbReference>
<accession>A0A1R4LLL1</accession>
<proteinExistence type="predicted"/>
<dbReference type="STRING" id="1123498.VR7878_02259"/>
<feature type="transmembrane region" description="Helical" evidence="1">
    <location>
        <begin position="101"/>
        <end position="120"/>
    </location>
</feature>
<feature type="transmembrane region" description="Helical" evidence="1">
    <location>
        <begin position="69"/>
        <end position="89"/>
    </location>
</feature>
<sequence length="432" mass="49846">MIINTLNSISMTLILQIFSCLVLCGFFLFIVKKSAVNIYDPLFYFFVVFLIPAIFGLFVSGIFGGTFTYFLICALIFVYVFLILLFRPVRNINLEDNLPKDFQFILLFFFLMITISNFYINVYLSGNIPLFSTQGVENRFLATQNSRMLYWMNLAINSIPLVLFAISSYRRVRLFAFFSFIVAFIISLMMASKGAILSFVIMEILVLFVAKARNDVKRFRYHKKIFYLIIILTMLVIPIYLVKIGVGHGSDGVIRTIIVKLLIRFFYAFDQLIPASQLDLLNNQYMPDSQIGLNLIQYQFLSYYKSISGVSVEYNSIGEFIIYKLYGQTYSSPHAYPNSNLILECLLTSGIILGSIFFIIEVSTFLFMRKLVLSKSINTFSIIFVVAIVFTPYGIFLSGYEWINKFIFLTVYIFISWAIYYLLANVSQKIKS</sequence>